<feature type="signal peptide" evidence="1">
    <location>
        <begin position="1"/>
        <end position="23"/>
    </location>
</feature>
<name>A0ABX2ISM6_9RHOB</name>
<dbReference type="Proteomes" id="UP000777935">
    <property type="component" value="Unassembled WGS sequence"/>
</dbReference>
<comment type="caution">
    <text evidence="2">The sequence shown here is derived from an EMBL/GenBank/DDBJ whole genome shotgun (WGS) entry which is preliminary data.</text>
</comment>
<organism evidence="2 3">
    <name type="scientific">Parasulfitobacter algicola</name>
    <dbReference type="NCBI Taxonomy" id="2614809"/>
    <lineage>
        <taxon>Bacteria</taxon>
        <taxon>Pseudomonadati</taxon>
        <taxon>Pseudomonadota</taxon>
        <taxon>Alphaproteobacteria</taxon>
        <taxon>Rhodobacterales</taxon>
        <taxon>Roseobacteraceae</taxon>
        <taxon>Parasulfitobacter</taxon>
    </lineage>
</organism>
<keyword evidence="3" id="KW-1185">Reference proteome</keyword>
<evidence type="ECO:0000313" key="3">
    <source>
        <dbReference type="Proteomes" id="UP000777935"/>
    </source>
</evidence>
<protein>
    <submittedName>
        <fullName evidence="2">Uncharacterized protein</fullName>
    </submittedName>
</protein>
<gene>
    <name evidence="2" type="ORF">HRQ87_13880</name>
</gene>
<evidence type="ECO:0000313" key="2">
    <source>
        <dbReference type="EMBL" id="NSX55891.1"/>
    </source>
</evidence>
<sequence>MNSGLSAFLALTALFCVANQSMAKAIPSPYPQLEGRVMYVTADGTMLIRPEGTPERLPNEDPEKGLVRARIAGLDVPPATLAFLTVNRDVRCSIYYETENFMGVSCVITFRHSHEFAPDDDVGRRFAGNTFYGVSSTRLNGHLSGFDPAEYKCSDADRKSLKAESPDWLVNLYNKSKSEE</sequence>
<feature type="chain" id="PRO_5045814719" evidence="1">
    <location>
        <begin position="24"/>
        <end position="180"/>
    </location>
</feature>
<proteinExistence type="predicted"/>
<keyword evidence="1" id="KW-0732">Signal</keyword>
<dbReference type="EMBL" id="JABUFE010000008">
    <property type="protein sequence ID" value="NSX55891.1"/>
    <property type="molecule type" value="Genomic_DNA"/>
</dbReference>
<reference evidence="2 3" key="1">
    <citation type="submission" date="2020-06" db="EMBL/GenBank/DDBJ databases">
        <title>Sulfitobacter algicola sp. nov., isolated from green algae.</title>
        <authorList>
            <person name="Wang C."/>
        </authorList>
    </citation>
    <scope>NUCLEOTIDE SEQUENCE [LARGE SCALE GENOMIC DNA]</scope>
    <source>
        <strain evidence="2 3">1151</strain>
    </source>
</reference>
<dbReference type="RefSeq" id="WP_174139035.1">
    <property type="nucleotide sequence ID" value="NZ_JABUFE010000008.1"/>
</dbReference>
<accession>A0ABX2ISM6</accession>
<evidence type="ECO:0000256" key="1">
    <source>
        <dbReference type="SAM" id="SignalP"/>
    </source>
</evidence>